<comment type="caution">
    <text evidence="2">The sequence shown here is derived from an EMBL/GenBank/DDBJ whole genome shotgun (WGS) entry which is preliminary data.</text>
</comment>
<dbReference type="RefSeq" id="WP_201685029.1">
    <property type="nucleotide sequence ID" value="NZ_JAEQNA010000006.1"/>
</dbReference>
<gene>
    <name evidence="2" type="ORF">JI739_16490</name>
</gene>
<dbReference type="Gene3D" id="3.40.50.720">
    <property type="entry name" value="NAD(P)-binding Rossmann-like Domain"/>
    <property type="match status" value="1"/>
</dbReference>
<dbReference type="Pfam" id="PF13561">
    <property type="entry name" value="adh_short_C2"/>
    <property type="match status" value="1"/>
</dbReference>
<evidence type="ECO:0000313" key="3">
    <source>
        <dbReference type="Proteomes" id="UP000613011"/>
    </source>
</evidence>
<dbReference type="CDD" id="cd05233">
    <property type="entry name" value="SDR_c"/>
    <property type="match status" value="1"/>
</dbReference>
<dbReference type="GO" id="GO:0006633">
    <property type="term" value="P:fatty acid biosynthetic process"/>
    <property type="evidence" value="ECO:0007669"/>
    <property type="project" value="TreeGrafter"/>
</dbReference>
<dbReference type="EMBL" id="JAEQNA010000006">
    <property type="protein sequence ID" value="MBL0421950.1"/>
    <property type="molecule type" value="Genomic_DNA"/>
</dbReference>
<dbReference type="SUPFAM" id="SSF51735">
    <property type="entry name" value="NAD(P)-binding Rossmann-fold domains"/>
    <property type="match status" value="1"/>
</dbReference>
<evidence type="ECO:0000256" key="1">
    <source>
        <dbReference type="ARBA" id="ARBA00006484"/>
    </source>
</evidence>
<organism evidence="2 3">
    <name type="scientific">Ramlibacter aurantiacus</name>
    <dbReference type="NCBI Taxonomy" id="2801330"/>
    <lineage>
        <taxon>Bacteria</taxon>
        <taxon>Pseudomonadati</taxon>
        <taxon>Pseudomonadota</taxon>
        <taxon>Betaproteobacteria</taxon>
        <taxon>Burkholderiales</taxon>
        <taxon>Comamonadaceae</taxon>
        <taxon>Ramlibacter</taxon>
    </lineage>
</organism>
<dbReference type="AlphaFoldDB" id="A0A936ZVL4"/>
<dbReference type="Proteomes" id="UP000613011">
    <property type="component" value="Unassembled WGS sequence"/>
</dbReference>
<dbReference type="PANTHER" id="PTHR42760:SF122">
    <property type="entry name" value="NAD(P)-BINDING PROTEIN"/>
    <property type="match status" value="1"/>
</dbReference>
<dbReference type="PROSITE" id="PS00061">
    <property type="entry name" value="ADH_SHORT"/>
    <property type="match status" value="1"/>
</dbReference>
<dbReference type="InterPro" id="IPR002347">
    <property type="entry name" value="SDR_fam"/>
</dbReference>
<evidence type="ECO:0000313" key="2">
    <source>
        <dbReference type="EMBL" id="MBL0421950.1"/>
    </source>
</evidence>
<comment type="similarity">
    <text evidence="1">Belongs to the short-chain dehydrogenases/reductases (SDR) family.</text>
</comment>
<dbReference type="InterPro" id="IPR036291">
    <property type="entry name" value="NAD(P)-bd_dom_sf"/>
</dbReference>
<accession>A0A936ZVL4</accession>
<protein>
    <submittedName>
        <fullName evidence="2">SDR family oxidoreductase</fullName>
    </submittedName>
</protein>
<dbReference type="GO" id="GO:0016616">
    <property type="term" value="F:oxidoreductase activity, acting on the CH-OH group of donors, NAD or NADP as acceptor"/>
    <property type="evidence" value="ECO:0007669"/>
    <property type="project" value="TreeGrafter"/>
</dbReference>
<dbReference type="PRINTS" id="PR00081">
    <property type="entry name" value="GDHRDH"/>
</dbReference>
<dbReference type="GO" id="GO:0048038">
    <property type="term" value="F:quinone binding"/>
    <property type="evidence" value="ECO:0007669"/>
    <property type="project" value="TreeGrafter"/>
</dbReference>
<reference evidence="2" key="1">
    <citation type="submission" date="2021-01" db="EMBL/GenBank/DDBJ databases">
        <title>Ramlibacter sp. strain AW1 16S ribosomal RNA gene Genome sequencing and assembly.</title>
        <authorList>
            <person name="Kang M."/>
        </authorList>
    </citation>
    <scope>NUCLEOTIDE SEQUENCE</scope>
    <source>
        <strain evidence="2">AW1</strain>
    </source>
</reference>
<dbReference type="FunFam" id="3.40.50.720:FF:000084">
    <property type="entry name" value="Short-chain dehydrogenase reductase"/>
    <property type="match status" value="1"/>
</dbReference>
<dbReference type="PANTHER" id="PTHR42760">
    <property type="entry name" value="SHORT-CHAIN DEHYDROGENASES/REDUCTASES FAMILY MEMBER"/>
    <property type="match status" value="1"/>
</dbReference>
<sequence>MDSSARDPLDDDGLTGRAAIVTGGGAAGDGIGNGRAACILLARRGVKVLVVDRDGALAGRTVAMIAAEGGQARAFTGDVTDDDTCKAMVAAARAGFGRVDFLVNNVGIGSKGPVTQEPLGDWQRVLRTNLDSMFLASRHAIPAMRETAGGGAIVNVSSISALRPRGMTSYAVSKGGVISLTRAMAVDHGPEHVRVNCVLPGAVYTPLSYGGGMSEQAREQRRKASVLGVEGNGWDVGMAVRFLLSQQARFITGQVLVVDGGQTLVGPARDHQG</sequence>
<proteinExistence type="inferred from homology"/>
<dbReference type="PRINTS" id="PR00080">
    <property type="entry name" value="SDRFAMILY"/>
</dbReference>
<dbReference type="InterPro" id="IPR020904">
    <property type="entry name" value="Sc_DH/Rdtase_CS"/>
</dbReference>
<keyword evidence="3" id="KW-1185">Reference proteome</keyword>
<name>A0A936ZVL4_9BURK</name>